<reference evidence="1" key="1">
    <citation type="journal article" date="2014" name="Front. Microbiol.">
        <title>High frequency of phylogenetically diverse reductive dehalogenase-homologous genes in deep subseafloor sedimentary metagenomes.</title>
        <authorList>
            <person name="Kawai M."/>
            <person name="Futagami T."/>
            <person name="Toyoda A."/>
            <person name="Takaki Y."/>
            <person name="Nishi S."/>
            <person name="Hori S."/>
            <person name="Arai W."/>
            <person name="Tsubouchi T."/>
            <person name="Morono Y."/>
            <person name="Uchiyama I."/>
            <person name="Ito T."/>
            <person name="Fujiyama A."/>
            <person name="Inagaki F."/>
            <person name="Takami H."/>
        </authorList>
    </citation>
    <scope>NUCLEOTIDE SEQUENCE</scope>
    <source>
        <strain evidence="1">Expedition CK06-06</strain>
    </source>
</reference>
<organism evidence="1">
    <name type="scientific">marine sediment metagenome</name>
    <dbReference type="NCBI Taxonomy" id="412755"/>
    <lineage>
        <taxon>unclassified sequences</taxon>
        <taxon>metagenomes</taxon>
        <taxon>ecological metagenomes</taxon>
    </lineage>
</organism>
<gene>
    <name evidence="1" type="ORF">S12H4_21108</name>
</gene>
<proteinExistence type="predicted"/>
<sequence length="31" mass="3703">CPGCVMMIVHLVWLINFFFQETYKDINVTIK</sequence>
<dbReference type="EMBL" id="BARW01010808">
    <property type="protein sequence ID" value="GAI80732.1"/>
    <property type="molecule type" value="Genomic_DNA"/>
</dbReference>
<comment type="caution">
    <text evidence="1">The sequence shown here is derived from an EMBL/GenBank/DDBJ whole genome shotgun (WGS) entry which is preliminary data.</text>
</comment>
<dbReference type="AlphaFoldDB" id="X1RJ03"/>
<name>X1RJ03_9ZZZZ</name>
<protein>
    <submittedName>
        <fullName evidence="1">Uncharacterized protein</fullName>
    </submittedName>
</protein>
<accession>X1RJ03</accession>
<feature type="non-terminal residue" evidence="1">
    <location>
        <position position="1"/>
    </location>
</feature>
<evidence type="ECO:0000313" key="1">
    <source>
        <dbReference type="EMBL" id="GAI80732.1"/>
    </source>
</evidence>